<proteinExistence type="predicted"/>
<dbReference type="Proteomes" id="UP001589738">
    <property type="component" value="Unassembled WGS sequence"/>
</dbReference>
<reference evidence="1 2" key="1">
    <citation type="submission" date="2024-09" db="EMBL/GenBank/DDBJ databases">
        <authorList>
            <person name="Sun Q."/>
            <person name="Mori K."/>
        </authorList>
    </citation>
    <scope>NUCLEOTIDE SEQUENCE [LARGE SCALE GENOMIC DNA]</scope>
    <source>
        <strain evidence="1 2">CGMCC 1.9126</strain>
    </source>
</reference>
<dbReference type="EMBL" id="JBHLUU010000122">
    <property type="protein sequence ID" value="MFC0477485.1"/>
    <property type="molecule type" value="Genomic_DNA"/>
</dbReference>
<sequence length="151" mass="17081">MDMDNLYNQTYMKQACEQLQETIECDFVGLAFQESKGPNIGWKFASGNSNDKYERITLRYGKGIAGRVLSTGRPMEIKYFPQNILGKALEYPILLAEKLIYAYALPILINGIPKGVLLVGFRSETCISDDEKKLVEKAANDLIKFLTMEKL</sequence>
<organism evidence="1 2">
    <name type="scientific">Robertmurraya beringensis</name>
    <dbReference type="NCBI Taxonomy" id="641660"/>
    <lineage>
        <taxon>Bacteria</taxon>
        <taxon>Bacillati</taxon>
        <taxon>Bacillota</taxon>
        <taxon>Bacilli</taxon>
        <taxon>Bacillales</taxon>
        <taxon>Bacillaceae</taxon>
        <taxon>Robertmurraya</taxon>
    </lineage>
</organism>
<dbReference type="RefSeq" id="WP_160547031.1">
    <property type="nucleotide sequence ID" value="NZ_JBHLUU010000122.1"/>
</dbReference>
<evidence type="ECO:0000313" key="2">
    <source>
        <dbReference type="Proteomes" id="UP001589738"/>
    </source>
</evidence>
<keyword evidence="2" id="KW-1185">Reference proteome</keyword>
<dbReference type="Gene3D" id="3.30.450.40">
    <property type="match status" value="1"/>
</dbReference>
<dbReference type="SUPFAM" id="SSF55781">
    <property type="entry name" value="GAF domain-like"/>
    <property type="match status" value="1"/>
</dbReference>
<gene>
    <name evidence="1" type="ORF">ACFFHF_20045</name>
</gene>
<protein>
    <submittedName>
        <fullName evidence="1">GAF domain-containing protein</fullName>
    </submittedName>
</protein>
<evidence type="ECO:0000313" key="1">
    <source>
        <dbReference type="EMBL" id="MFC0477485.1"/>
    </source>
</evidence>
<accession>A0ABV6KWT8</accession>
<name>A0ABV6KWT8_9BACI</name>
<comment type="caution">
    <text evidence="1">The sequence shown here is derived from an EMBL/GenBank/DDBJ whole genome shotgun (WGS) entry which is preliminary data.</text>
</comment>
<dbReference type="InterPro" id="IPR029016">
    <property type="entry name" value="GAF-like_dom_sf"/>
</dbReference>